<organism evidence="2 3">
    <name type="scientific">Candidatus Accumulibacter cognatus</name>
    <dbReference type="NCBI Taxonomy" id="2954383"/>
    <lineage>
        <taxon>Bacteria</taxon>
        <taxon>Pseudomonadati</taxon>
        <taxon>Pseudomonadota</taxon>
        <taxon>Betaproteobacteria</taxon>
        <taxon>Candidatus Accumulibacter</taxon>
    </lineage>
</organism>
<feature type="signal peptide" evidence="1">
    <location>
        <begin position="1"/>
        <end position="29"/>
    </location>
</feature>
<reference evidence="2 3" key="1">
    <citation type="journal article" date="2019" name="Microbiome">
        <title>Annotated bacterial chromosomes from frame-shift-corrected long-read metagenomic data.</title>
        <authorList>
            <person name="Arumugam K."/>
            <person name="Bagci C."/>
            <person name="Bessarab I."/>
            <person name="Beier S."/>
            <person name="Buchfink B."/>
            <person name="Gorska A."/>
            <person name="Qiu G."/>
            <person name="Huson D.H."/>
            <person name="Williams R.B.H."/>
        </authorList>
    </citation>
    <scope>NUCLEOTIDE SEQUENCE [LARGE SCALE GENOMIC DNA]</scope>
    <source>
        <strain evidence="2">SSA1</strain>
    </source>
</reference>
<keyword evidence="1" id="KW-0732">Signal</keyword>
<evidence type="ECO:0008006" key="4">
    <source>
        <dbReference type="Google" id="ProtNLM"/>
    </source>
</evidence>
<accession>A0A7D5NCW3</accession>
<dbReference type="EMBL" id="CP058708">
    <property type="protein sequence ID" value="QLH50611.1"/>
    <property type="molecule type" value="Genomic_DNA"/>
</dbReference>
<sequence>MDHTKMINRLPTIPLLRVLLLSSGTVLLAACATGQGSTPIDTIQSWFSRKDKGVRQPGEKLVSPPDVVWKERNCARLQRPYIDIDLNEILPSRVPAGEEFNHRMVYSMCPLRTGEGVVGDLSRRITFKGNTVFEDISRRFEIKPGKWQLDAFIGIPAEAPAGVYALEVAFSGGSVRFQRSANLVVSRR</sequence>
<evidence type="ECO:0000313" key="3">
    <source>
        <dbReference type="Proteomes" id="UP000509684"/>
    </source>
</evidence>
<name>A0A7D5NCW3_9PROT</name>
<feature type="chain" id="PRO_5027663507" description="DUF3859 domain-containing protein" evidence="1">
    <location>
        <begin position="30"/>
        <end position="188"/>
    </location>
</feature>
<proteinExistence type="predicted"/>
<dbReference type="KEGG" id="acog:HWD57_13055"/>
<evidence type="ECO:0000256" key="1">
    <source>
        <dbReference type="SAM" id="SignalP"/>
    </source>
</evidence>
<dbReference type="AlphaFoldDB" id="A0A7D5NCW3"/>
<dbReference type="PROSITE" id="PS51257">
    <property type="entry name" value="PROKAR_LIPOPROTEIN"/>
    <property type="match status" value="1"/>
</dbReference>
<evidence type="ECO:0000313" key="2">
    <source>
        <dbReference type="EMBL" id="QLH50611.1"/>
    </source>
</evidence>
<gene>
    <name evidence="2" type="ORF">HWD57_13055</name>
</gene>
<protein>
    <recommendedName>
        <fullName evidence="4">DUF3859 domain-containing protein</fullName>
    </recommendedName>
</protein>
<dbReference type="Proteomes" id="UP000509684">
    <property type="component" value="Chromosome"/>
</dbReference>